<feature type="domain" description="Thoeris protein ThsB TIR-like" evidence="1">
    <location>
        <begin position="8"/>
        <end position="105"/>
    </location>
</feature>
<evidence type="ECO:0000259" key="1">
    <source>
        <dbReference type="Pfam" id="PF08937"/>
    </source>
</evidence>
<dbReference type="AlphaFoldDB" id="A0A0F9SRZ0"/>
<protein>
    <recommendedName>
        <fullName evidence="1">Thoeris protein ThsB TIR-like domain-containing protein</fullName>
    </recommendedName>
</protein>
<dbReference type="InterPro" id="IPR015032">
    <property type="entry name" value="ThsB__TIR-like_domain"/>
</dbReference>
<dbReference type="Pfam" id="PF08937">
    <property type="entry name" value="ThsB_TIR"/>
    <property type="match status" value="1"/>
</dbReference>
<evidence type="ECO:0000313" key="2">
    <source>
        <dbReference type="EMBL" id="KKN31938.1"/>
    </source>
</evidence>
<reference evidence="2" key="1">
    <citation type="journal article" date="2015" name="Nature">
        <title>Complex archaea that bridge the gap between prokaryotes and eukaryotes.</title>
        <authorList>
            <person name="Spang A."/>
            <person name="Saw J.H."/>
            <person name="Jorgensen S.L."/>
            <person name="Zaremba-Niedzwiedzka K."/>
            <person name="Martijn J."/>
            <person name="Lind A.E."/>
            <person name="van Eijk R."/>
            <person name="Schleper C."/>
            <person name="Guy L."/>
            <person name="Ettema T.J."/>
        </authorList>
    </citation>
    <scope>NUCLEOTIDE SEQUENCE</scope>
</reference>
<dbReference type="Gene3D" id="3.40.50.11200">
    <property type="match status" value="1"/>
</dbReference>
<accession>A0A0F9SRZ0</accession>
<gene>
    <name evidence="2" type="ORF">LCGC14_0818870</name>
</gene>
<organism evidence="2">
    <name type="scientific">marine sediment metagenome</name>
    <dbReference type="NCBI Taxonomy" id="412755"/>
    <lineage>
        <taxon>unclassified sequences</taxon>
        <taxon>metagenomes</taxon>
        <taxon>ecological metagenomes</taxon>
    </lineage>
</organism>
<proteinExistence type="predicted"/>
<sequence length="177" mass="21363">MPRRHKVFISYHHKRDENYKRIFEKLFGKSYISKSVEIGYINPNLKTETIRQKIRDEYLRESTVTVVLVGSETWKRKHVDWEISSSIRHTQLNPRSGLLGIILPTHPNYRTNTYNQYIIPPRLIDNIKCGYAKINKWTQNNYNIQNWIHTAFLRKNRVLPENSRLMFKNNRSGLRWY</sequence>
<comment type="caution">
    <text evidence="2">The sequence shown here is derived from an EMBL/GenBank/DDBJ whole genome shotgun (WGS) entry which is preliminary data.</text>
</comment>
<name>A0A0F9SRZ0_9ZZZZ</name>
<dbReference type="EMBL" id="LAZR01002290">
    <property type="protein sequence ID" value="KKN31938.1"/>
    <property type="molecule type" value="Genomic_DNA"/>
</dbReference>